<name>A0A5E4MNT1_9HEMI</name>
<organism evidence="2 3">
    <name type="scientific">Cinara cedri</name>
    <dbReference type="NCBI Taxonomy" id="506608"/>
    <lineage>
        <taxon>Eukaryota</taxon>
        <taxon>Metazoa</taxon>
        <taxon>Ecdysozoa</taxon>
        <taxon>Arthropoda</taxon>
        <taxon>Hexapoda</taxon>
        <taxon>Insecta</taxon>
        <taxon>Pterygota</taxon>
        <taxon>Neoptera</taxon>
        <taxon>Paraneoptera</taxon>
        <taxon>Hemiptera</taxon>
        <taxon>Sternorrhyncha</taxon>
        <taxon>Aphidomorpha</taxon>
        <taxon>Aphidoidea</taxon>
        <taxon>Aphididae</taxon>
        <taxon>Lachninae</taxon>
        <taxon>Cinara</taxon>
    </lineage>
</organism>
<dbReference type="Proteomes" id="UP000325440">
    <property type="component" value="Unassembled WGS sequence"/>
</dbReference>
<evidence type="ECO:0000259" key="1">
    <source>
        <dbReference type="Pfam" id="PF10545"/>
    </source>
</evidence>
<sequence length="143" mass="16715">MDISEELQIDVTAVKKKIDSLRTSFRRECITGMSNDEVYHSKWFAFKSMQFLNKQVEHRKRKKNIASPLKSVSQDNQEDPQVDEACKVFKIIAENKNALTEKNECILFGEYVTTQLKQFDSHTRAMAKYLIQNTLFEAEMDKL</sequence>
<proteinExistence type="predicted"/>
<dbReference type="Pfam" id="PF10545">
    <property type="entry name" value="MADF_DNA_bdg"/>
    <property type="match status" value="1"/>
</dbReference>
<evidence type="ECO:0000313" key="2">
    <source>
        <dbReference type="EMBL" id="VVC33930.1"/>
    </source>
</evidence>
<dbReference type="PANTHER" id="PTHR21505">
    <property type="entry name" value="MADF DOMAIN-CONTAINING PROTEIN-RELATED"/>
    <property type="match status" value="1"/>
</dbReference>
<dbReference type="InterPro" id="IPR006578">
    <property type="entry name" value="MADF-dom"/>
</dbReference>
<evidence type="ECO:0000313" key="3">
    <source>
        <dbReference type="Proteomes" id="UP000325440"/>
    </source>
</evidence>
<gene>
    <name evidence="2" type="ORF">CINCED_3A021068</name>
</gene>
<keyword evidence="3" id="KW-1185">Reference proteome</keyword>
<dbReference type="AlphaFoldDB" id="A0A5E4MNT1"/>
<dbReference type="OrthoDB" id="7408914at2759"/>
<dbReference type="EMBL" id="CABPRJ010000979">
    <property type="protein sequence ID" value="VVC33930.1"/>
    <property type="molecule type" value="Genomic_DNA"/>
</dbReference>
<reference evidence="2 3" key="1">
    <citation type="submission" date="2019-08" db="EMBL/GenBank/DDBJ databases">
        <authorList>
            <person name="Alioto T."/>
            <person name="Alioto T."/>
            <person name="Gomez Garrido J."/>
        </authorList>
    </citation>
    <scope>NUCLEOTIDE SEQUENCE [LARGE SCALE GENOMIC DNA]</scope>
</reference>
<dbReference type="PANTHER" id="PTHR21505:SF8">
    <property type="entry name" value="DPT-YFP REPRESSOR BY OVEREXPRESSION, ISOFORM D-RELATED"/>
    <property type="match status" value="1"/>
</dbReference>
<accession>A0A5E4MNT1</accession>
<protein>
    <submittedName>
        <fullName evidence="2">MADF domain</fullName>
    </submittedName>
</protein>
<feature type="domain" description="MADF" evidence="1">
    <location>
        <begin position="2"/>
        <end position="52"/>
    </location>
</feature>